<keyword evidence="5" id="KW-1185">Reference proteome</keyword>
<evidence type="ECO:0000256" key="3">
    <source>
        <dbReference type="SAM" id="Phobius"/>
    </source>
</evidence>
<dbReference type="SUPFAM" id="SSF47869">
    <property type="entry name" value="Bacteriocin AS-48"/>
    <property type="match status" value="1"/>
</dbReference>
<reference evidence="4 5" key="1">
    <citation type="journal article" date="2012" name="J. Bacteriol.">
        <title>Complete Genome Sequence of the Thermophilic, Piezophilic, Heterotrophic Bacterium Marinitoga piezophila KA3.</title>
        <authorList>
            <person name="Lucas S."/>
            <person name="Han J."/>
            <person name="Lapidus A."/>
            <person name="Cheng J.F."/>
            <person name="Goodwin L.A."/>
            <person name="Pitluck S."/>
            <person name="Peters L."/>
            <person name="Mikhailova N."/>
            <person name="Teshima H."/>
            <person name="Detter J.C."/>
            <person name="Han C."/>
            <person name="Tapia R."/>
            <person name="Land M."/>
            <person name="Hauser L."/>
            <person name="Kyrpides N.C."/>
            <person name="Ivanova N."/>
            <person name="Pagani I."/>
            <person name="Vannier P."/>
            <person name="Oger P."/>
            <person name="Bartlett D.H."/>
            <person name="Noll K.M."/>
            <person name="Woyke T."/>
            <person name="Jebbar M."/>
        </authorList>
    </citation>
    <scope>NUCLEOTIDE SEQUENCE [LARGE SCALE GENOMIC DNA]</scope>
    <source>
        <strain evidence="5">DSM 14283 / JCM 11233 / KA3</strain>
    </source>
</reference>
<sequence length="92" mass="10084">MKNKNIFFIEIFITLSLFSVFFTFSSINLASMLGISKHAAEKVIDIIDTFSTVTTIISIITAVIGAGAITAGLVAVAKKMIKKYGKRYATMW</sequence>
<dbReference type="GO" id="GO:0005576">
    <property type="term" value="C:extracellular region"/>
    <property type="evidence" value="ECO:0007669"/>
    <property type="project" value="UniProtKB-SubCell"/>
</dbReference>
<keyword evidence="3" id="KW-0812">Transmembrane</keyword>
<dbReference type="Gene3D" id="1.20.225.10">
    <property type="entry name" value="Bacteriocin AS-48"/>
    <property type="match status" value="1"/>
</dbReference>
<feature type="transmembrane region" description="Helical" evidence="3">
    <location>
        <begin position="55"/>
        <end position="77"/>
    </location>
</feature>
<keyword evidence="3" id="KW-0472">Membrane</keyword>
<keyword evidence="3" id="KW-1133">Transmembrane helix</keyword>
<evidence type="ECO:0000313" key="5">
    <source>
        <dbReference type="Proteomes" id="UP000007161"/>
    </source>
</evidence>
<dbReference type="RefSeq" id="WP_014296051.1">
    <property type="nucleotide sequence ID" value="NC_016751.1"/>
</dbReference>
<protein>
    <submittedName>
        <fullName evidence="4">Circular bacteriocin, circularin A/uberolysin family</fullName>
    </submittedName>
</protein>
<comment type="subcellular location">
    <subcellularLocation>
        <location evidence="1">Secreted</location>
    </subcellularLocation>
</comment>
<reference evidence="5" key="2">
    <citation type="submission" date="2012-01" db="EMBL/GenBank/DDBJ databases">
        <title>Complete sequence of chromosome of Marinitoga piezophila KA3.</title>
        <authorList>
            <person name="Lucas S."/>
            <person name="Han J."/>
            <person name="Lapidus A."/>
            <person name="Cheng J.-F."/>
            <person name="Goodwin L."/>
            <person name="Pitluck S."/>
            <person name="Peters L."/>
            <person name="Mikhailova N."/>
            <person name="Teshima H."/>
            <person name="Detter J.C."/>
            <person name="Han C."/>
            <person name="Tapia R."/>
            <person name="Land M."/>
            <person name="Hauser L."/>
            <person name="Kyrpides N."/>
            <person name="Ivanova N."/>
            <person name="Pagani I."/>
            <person name="Jebbar M."/>
            <person name="Vannier P."/>
            <person name="Oger P."/>
            <person name="Cario A."/>
            <person name="Bartlett D."/>
            <person name="Noll K.M."/>
            <person name="Woyke T."/>
        </authorList>
    </citation>
    <scope>NUCLEOTIDE SEQUENCE [LARGE SCALE GENOMIC DNA]</scope>
    <source>
        <strain evidence="5">DSM 14283 / JCM 11233 / KA3</strain>
    </source>
</reference>
<feature type="transmembrane region" description="Helical" evidence="3">
    <location>
        <begin position="7"/>
        <end position="35"/>
    </location>
</feature>
<dbReference type="EMBL" id="CP003257">
    <property type="protein sequence ID" value="AEX84979.1"/>
    <property type="molecule type" value="Genomic_DNA"/>
</dbReference>
<dbReference type="InterPro" id="IPR020038">
    <property type="entry name" value="Circ_bacteriocin"/>
</dbReference>
<accession>H2J5C1</accession>
<dbReference type="Pfam" id="PF09221">
    <property type="entry name" value="Bacteriocin_IId"/>
    <property type="match status" value="1"/>
</dbReference>
<dbReference type="InterPro" id="IPR009086">
    <property type="entry name" value="Bacteriocin_AS48"/>
</dbReference>
<dbReference type="HOGENOM" id="CLU_184349_0_0_0"/>
<keyword evidence="2" id="KW-0964">Secreted</keyword>
<organism evidence="4 5">
    <name type="scientific">Marinitoga piezophila (strain DSM 14283 / JCM 11233 / KA3)</name>
    <dbReference type="NCBI Taxonomy" id="443254"/>
    <lineage>
        <taxon>Bacteria</taxon>
        <taxon>Thermotogati</taxon>
        <taxon>Thermotogota</taxon>
        <taxon>Thermotogae</taxon>
        <taxon>Petrotogales</taxon>
        <taxon>Petrotogaceae</taxon>
        <taxon>Marinitoga</taxon>
    </lineage>
</organism>
<dbReference type="STRING" id="443254.Marpi_0538"/>
<dbReference type="NCBIfam" id="TIGR03651">
    <property type="entry name" value="circ_ocin_uber"/>
    <property type="match status" value="1"/>
</dbReference>
<evidence type="ECO:0000313" key="4">
    <source>
        <dbReference type="EMBL" id="AEX84979.1"/>
    </source>
</evidence>
<proteinExistence type="predicted"/>
<dbReference type="AlphaFoldDB" id="H2J5C1"/>
<evidence type="ECO:0000256" key="2">
    <source>
        <dbReference type="ARBA" id="ARBA00022525"/>
    </source>
</evidence>
<gene>
    <name evidence="4" type="ordered locus">Marpi_0538</name>
</gene>
<dbReference type="Proteomes" id="UP000007161">
    <property type="component" value="Chromosome"/>
</dbReference>
<name>H2J5C1_MARPK</name>
<evidence type="ECO:0000256" key="1">
    <source>
        <dbReference type="ARBA" id="ARBA00004613"/>
    </source>
</evidence>
<dbReference type="KEGG" id="mpz:Marpi_0538"/>